<evidence type="ECO:0000313" key="1">
    <source>
        <dbReference type="EMBL" id="KZS94288.1"/>
    </source>
</evidence>
<reference evidence="1 2" key="1">
    <citation type="journal article" date="2016" name="Mol. Biol. Evol.">
        <title>Comparative Genomics of Early-Diverging Mushroom-Forming Fungi Provides Insights into the Origins of Lignocellulose Decay Capabilities.</title>
        <authorList>
            <person name="Nagy L.G."/>
            <person name="Riley R."/>
            <person name="Tritt A."/>
            <person name="Adam C."/>
            <person name="Daum C."/>
            <person name="Floudas D."/>
            <person name="Sun H."/>
            <person name="Yadav J.S."/>
            <person name="Pangilinan J."/>
            <person name="Larsson K.H."/>
            <person name="Matsuura K."/>
            <person name="Barry K."/>
            <person name="Labutti K."/>
            <person name="Kuo R."/>
            <person name="Ohm R.A."/>
            <person name="Bhattacharya S.S."/>
            <person name="Shirouzu T."/>
            <person name="Yoshinaga Y."/>
            <person name="Martin F.M."/>
            <person name="Grigoriev I.V."/>
            <person name="Hibbett D.S."/>
        </authorList>
    </citation>
    <scope>NUCLEOTIDE SEQUENCE [LARGE SCALE GENOMIC DNA]</scope>
    <source>
        <strain evidence="1 2">HHB9708</strain>
    </source>
</reference>
<dbReference type="AlphaFoldDB" id="A0A164VME5"/>
<accession>A0A164VME5</accession>
<dbReference type="OrthoDB" id="3262412at2759"/>
<proteinExistence type="predicted"/>
<gene>
    <name evidence="1" type="ORF">SISNIDRAFT_465774</name>
</gene>
<dbReference type="EMBL" id="KV419405">
    <property type="protein sequence ID" value="KZS94288.1"/>
    <property type="molecule type" value="Genomic_DNA"/>
</dbReference>
<keyword evidence="2" id="KW-1185">Reference proteome</keyword>
<sequence length="363" mass="40822">MKTSRNAVSNEVYPDVNVFKVGVMLLSPISVRGGLKIKGSLFSMDARLLPDRRDVQLYFDMETPPSSASLRRSLVTSLPLHHFLGSIGVDSGLALEMPKPCKTAVAYVFWSKIKIPKNEYRKGFGDLDLKPVVRCQGRGSYCEIANAHCNNDDTLSSPADMDAPITFASSETSFVFLQTPYPSTSEEVCRSFNLVVFVKNSMEADDLRRARKELLFLKETAKSNKAKAKRQERLDWIREEPKRSPSKSCTKLDAWTCSCPTYCMSRFMICNTSSAPPTRSSTLTSTAKDVRDVADGSTFGSEPKKYEVDGDNKTHFSYPFRNRVASVVFFTSAVLTRVKGVNLRMKRRVEEVLEPIQCRYCSW</sequence>
<name>A0A164VME5_9AGAM</name>
<dbReference type="Proteomes" id="UP000076722">
    <property type="component" value="Unassembled WGS sequence"/>
</dbReference>
<evidence type="ECO:0000313" key="2">
    <source>
        <dbReference type="Proteomes" id="UP000076722"/>
    </source>
</evidence>
<organism evidence="1 2">
    <name type="scientific">Sistotremastrum niveocremeum HHB9708</name>
    <dbReference type="NCBI Taxonomy" id="1314777"/>
    <lineage>
        <taxon>Eukaryota</taxon>
        <taxon>Fungi</taxon>
        <taxon>Dikarya</taxon>
        <taxon>Basidiomycota</taxon>
        <taxon>Agaricomycotina</taxon>
        <taxon>Agaricomycetes</taxon>
        <taxon>Sistotremastrales</taxon>
        <taxon>Sistotremastraceae</taxon>
        <taxon>Sertulicium</taxon>
        <taxon>Sertulicium niveocremeum</taxon>
    </lineage>
</organism>
<protein>
    <submittedName>
        <fullName evidence="1">Uncharacterized protein</fullName>
    </submittedName>
</protein>